<proteinExistence type="predicted"/>
<name>A0A8R7QPM1_TRIUA</name>
<organism evidence="2 3">
    <name type="scientific">Triticum urartu</name>
    <name type="common">Red wild einkorn</name>
    <name type="synonym">Crithodium urartu</name>
    <dbReference type="NCBI Taxonomy" id="4572"/>
    <lineage>
        <taxon>Eukaryota</taxon>
        <taxon>Viridiplantae</taxon>
        <taxon>Streptophyta</taxon>
        <taxon>Embryophyta</taxon>
        <taxon>Tracheophyta</taxon>
        <taxon>Spermatophyta</taxon>
        <taxon>Magnoliopsida</taxon>
        <taxon>Liliopsida</taxon>
        <taxon>Poales</taxon>
        <taxon>Poaceae</taxon>
        <taxon>BOP clade</taxon>
        <taxon>Pooideae</taxon>
        <taxon>Triticodae</taxon>
        <taxon>Triticeae</taxon>
        <taxon>Triticinae</taxon>
        <taxon>Triticum</taxon>
    </lineage>
</organism>
<accession>A0A8R7QPM1</accession>
<feature type="region of interest" description="Disordered" evidence="1">
    <location>
        <begin position="49"/>
        <end position="77"/>
    </location>
</feature>
<reference evidence="3" key="1">
    <citation type="journal article" date="2013" name="Nature">
        <title>Draft genome of the wheat A-genome progenitor Triticum urartu.</title>
        <authorList>
            <person name="Ling H.Q."/>
            <person name="Zhao S."/>
            <person name="Liu D."/>
            <person name="Wang J."/>
            <person name="Sun H."/>
            <person name="Zhang C."/>
            <person name="Fan H."/>
            <person name="Li D."/>
            <person name="Dong L."/>
            <person name="Tao Y."/>
            <person name="Gao C."/>
            <person name="Wu H."/>
            <person name="Li Y."/>
            <person name="Cui Y."/>
            <person name="Guo X."/>
            <person name="Zheng S."/>
            <person name="Wang B."/>
            <person name="Yu K."/>
            <person name="Liang Q."/>
            <person name="Yang W."/>
            <person name="Lou X."/>
            <person name="Chen J."/>
            <person name="Feng M."/>
            <person name="Jian J."/>
            <person name="Zhang X."/>
            <person name="Luo G."/>
            <person name="Jiang Y."/>
            <person name="Liu J."/>
            <person name="Wang Z."/>
            <person name="Sha Y."/>
            <person name="Zhang B."/>
            <person name="Wu H."/>
            <person name="Tang D."/>
            <person name="Shen Q."/>
            <person name="Xue P."/>
            <person name="Zou S."/>
            <person name="Wang X."/>
            <person name="Liu X."/>
            <person name="Wang F."/>
            <person name="Yang Y."/>
            <person name="An X."/>
            <person name="Dong Z."/>
            <person name="Zhang K."/>
            <person name="Zhang X."/>
            <person name="Luo M.C."/>
            <person name="Dvorak J."/>
            <person name="Tong Y."/>
            <person name="Wang J."/>
            <person name="Yang H."/>
            <person name="Li Z."/>
            <person name="Wang D."/>
            <person name="Zhang A."/>
            <person name="Wang J."/>
        </authorList>
    </citation>
    <scope>NUCLEOTIDE SEQUENCE</scope>
    <source>
        <strain evidence="3">cv. G1812</strain>
    </source>
</reference>
<keyword evidence="3" id="KW-1185">Reference proteome</keyword>
<dbReference type="AlphaFoldDB" id="A0A8R7QPM1"/>
<protein>
    <submittedName>
        <fullName evidence="2">Uncharacterized protein</fullName>
    </submittedName>
</protein>
<reference evidence="2" key="2">
    <citation type="submission" date="2018-03" db="EMBL/GenBank/DDBJ databases">
        <title>The Triticum urartu genome reveals the dynamic nature of wheat genome evolution.</title>
        <authorList>
            <person name="Ling H."/>
            <person name="Ma B."/>
            <person name="Shi X."/>
            <person name="Liu H."/>
            <person name="Dong L."/>
            <person name="Sun H."/>
            <person name="Cao Y."/>
            <person name="Gao Q."/>
            <person name="Zheng S."/>
            <person name="Li Y."/>
            <person name="Yu Y."/>
            <person name="Du H."/>
            <person name="Qi M."/>
            <person name="Li Y."/>
            <person name="Yu H."/>
            <person name="Cui Y."/>
            <person name="Wang N."/>
            <person name="Chen C."/>
            <person name="Wu H."/>
            <person name="Zhao Y."/>
            <person name="Zhang J."/>
            <person name="Li Y."/>
            <person name="Zhou W."/>
            <person name="Zhang B."/>
            <person name="Hu W."/>
            <person name="Eijk M."/>
            <person name="Tang J."/>
            <person name="Witsenboer H."/>
            <person name="Zhao S."/>
            <person name="Li Z."/>
            <person name="Zhang A."/>
            <person name="Wang D."/>
            <person name="Liang C."/>
        </authorList>
    </citation>
    <scope>NUCLEOTIDE SEQUENCE [LARGE SCALE GENOMIC DNA]</scope>
    <source>
        <strain evidence="2">cv. G1812</strain>
    </source>
</reference>
<evidence type="ECO:0000313" key="3">
    <source>
        <dbReference type="Proteomes" id="UP000015106"/>
    </source>
</evidence>
<dbReference type="Gramene" id="TuG1812G0600001384.01.T01">
    <property type="protein sequence ID" value="TuG1812G0600001384.01.T01.cds445560"/>
    <property type="gene ID" value="TuG1812G0600001384.01"/>
</dbReference>
<sequence>MEHSTPHAQLVALLGFMTPRWRRPRATGLPASRCARGVARRGVAGVTRVPTRVASPATDGSAAPSRGGEKTAGSQSS</sequence>
<dbReference type="EnsemblPlants" id="TuG1812G0600001384.01.T01">
    <property type="protein sequence ID" value="TuG1812G0600001384.01.T01.cds445560"/>
    <property type="gene ID" value="TuG1812G0600001384.01"/>
</dbReference>
<evidence type="ECO:0000313" key="2">
    <source>
        <dbReference type="EnsemblPlants" id="TuG1812G0600001384.01.T01.cds445560"/>
    </source>
</evidence>
<evidence type="ECO:0000256" key="1">
    <source>
        <dbReference type="SAM" id="MobiDB-lite"/>
    </source>
</evidence>
<reference evidence="2" key="3">
    <citation type="submission" date="2022-06" db="UniProtKB">
        <authorList>
            <consortium name="EnsemblPlants"/>
        </authorList>
    </citation>
    <scope>IDENTIFICATION</scope>
</reference>
<dbReference type="Proteomes" id="UP000015106">
    <property type="component" value="Chromosome 6"/>
</dbReference>